<evidence type="ECO:0000256" key="7">
    <source>
        <dbReference type="SAM" id="Phobius"/>
    </source>
</evidence>
<dbReference type="GO" id="GO:0005886">
    <property type="term" value="C:plasma membrane"/>
    <property type="evidence" value="ECO:0007669"/>
    <property type="project" value="UniProtKB-SubCell"/>
</dbReference>
<dbReference type="InterPro" id="IPR005829">
    <property type="entry name" value="Sugar_transporter_CS"/>
</dbReference>
<feature type="transmembrane region" description="Helical" evidence="7">
    <location>
        <begin position="164"/>
        <end position="182"/>
    </location>
</feature>
<feature type="transmembrane region" description="Helical" evidence="7">
    <location>
        <begin position="211"/>
        <end position="233"/>
    </location>
</feature>
<evidence type="ECO:0000313" key="9">
    <source>
        <dbReference type="EMBL" id="AIF41459.1"/>
    </source>
</evidence>
<protein>
    <submittedName>
        <fullName evidence="9">MFS transporter permease</fullName>
    </submittedName>
</protein>
<feature type="transmembrane region" description="Helical" evidence="7">
    <location>
        <begin position="337"/>
        <end position="360"/>
    </location>
</feature>
<gene>
    <name evidence="9" type="ORF">HX89_11515</name>
</gene>
<dbReference type="RefSeq" id="WP_038569258.1">
    <property type="nucleotide sequence ID" value="NZ_JAANNA010000003.1"/>
</dbReference>
<evidence type="ECO:0000256" key="1">
    <source>
        <dbReference type="ARBA" id="ARBA00004651"/>
    </source>
</evidence>
<evidence type="ECO:0000259" key="8">
    <source>
        <dbReference type="PROSITE" id="PS50850"/>
    </source>
</evidence>
<organism evidence="9 10">
    <name type="scientific">Dermacoccus nishinomiyaensis</name>
    <dbReference type="NCBI Taxonomy" id="1274"/>
    <lineage>
        <taxon>Bacteria</taxon>
        <taxon>Bacillati</taxon>
        <taxon>Actinomycetota</taxon>
        <taxon>Actinomycetes</taxon>
        <taxon>Micrococcales</taxon>
        <taxon>Dermacoccaceae</taxon>
        <taxon>Dermacoccus</taxon>
    </lineage>
</organism>
<sequence length="397" mass="41527">MKHWMRPALAMLAVAWGGNEFTPLLVMYRTQHHLPQVTVNVLLFAYVLGIIPALLIGGPLSDRYGRRRLLVPAPYIAMLASAVLAFAHANVTVLFLGRVLSGIALGLVMAVGSSWIKELSSPPHDDAPDGTGAKRASMSLTAGFGLGAAFAGPLAQWAPYPDELSYLVNIVVTAIAAVLVLRTPETVDAASRSTSSLRDDLRIPAIGHRRFLFVVLPIAPWVFGAAACAYAVLPALMSSHVSSAPIAFSALLCVVGLTCGFLVQSVGRRIDSPGTTRAVRVGLVVLVVGMLAGALASRELNIATAILGSFCLGAGYGLAMVSGLLEIQRIAGPRDLAGLTAVFYGVTYLGFAVPAIMATLAQDAGFSYPAMFEFGAIMAALCLAVVVLADRRMPANG</sequence>
<keyword evidence="3" id="KW-1003">Cell membrane</keyword>
<dbReference type="SUPFAM" id="SSF103473">
    <property type="entry name" value="MFS general substrate transporter"/>
    <property type="match status" value="1"/>
</dbReference>
<feature type="domain" description="Major facilitator superfamily (MFS) profile" evidence="8">
    <location>
        <begin position="1"/>
        <end position="393"/>
    </location>
</feature>
<evidence type="ECO:0000256" key="4">
    <source>
        <dbReference type="ARBA" id="ARBA00022692"/>
    </source>
</evidence>
<feature type="transmembrane region" description="Helical" evidence="7">
    <location>
        <begin position="95"/>
        <end position="116"/>
    </location>
</feature>
<dbReference type="EMBL" id="CP008889">
    <property type="protein sequence ID" value="AIF41459.1"/>
    <property type="molecule type" value="Genomic_DNA"/>
</dbReference>
<keyword evidence="10" id="KW-1185">Reference proteome</keyword>
<feature type="transmembrane region" description="Helical" evidence="7">
    <location>
        <begin position="69"/>
        <end position="89"/>
    </location>
</feature>
<evidence type="ECO:0000256" key="2">
    <source>
        <dbReference type="ARBA" id="ARBA00022448"/>
    </source>
</evidence>
<evidence type="ECO:0000256" key="6">
    <source>
        <dbReference type="ARBA" id="ARBA00023136"/>
    </source>
</evidence>
<dbReference type="PANTHER" id="PTHR23517">
    <property type="entry name" value="RESISTANCE PROTEIN MDTM, PUTATIVE-RELATED-RELATED"/>
    <property type="match status" value="1"/>
</dbReference>
<feature type="transmembrane region" description="Helical" evidence="7">
    <location>
        <begin position="245"/>
        <end position="266"/>
    </location>
</feature>
<dbReference type="InterPro" id="IPR050171">
    <property type="entry name" value="MFS_Transporters"/>
</dbReference>
<keyword evidence="5 7" id="KW-1133">Transmembrane helix</keyword>
<dbReference type="InterPro" id="IPR020846">
    <property type="entry name" value="MFS_dom"/>
</dbReference>
<dbReference type="OrthoDB" id="5242249at2"/>
<feature type="transmembrane region" description="Helical" evidence="7">
    <location>
        <begin position="278"/>
        <end position="296"/>
    </location>
</feature>
<dbReference type="PROSITE" id="PS50850">
    <property type="entry name" value="MFS"/>
    <property type="match status" value="1"/>
</dbReference>
<evidence type="ECO:0000256" key="3">
    <source>
        <dbReference type="ARBA" id="ARBA00022475"/>
    </source>
</evidence>
<feature type="transmembrane region" description="Helical" evidence="7">
    <location>
        <begin position="366"/>
        <end position="389"/>
    </location>
</feature>
<dbReference type="Gene3D" id="1.20.1250.20">
    <property type="entry name" value="MFS general substrate transporter like domains"/>
    <property type="match status" value="1"/>
</dbReference>
<evidence type="ECO:0000313" key="10">
    <source>
        <dbReference type="Proteomes" id="UP000027986"/>
    </source>
</evidence>
<accession>A0A075JHR9</accession>
<dbReference type="Proteomes" id="UP000027986">
    <property type="component" value="Chromosome"/>
</dbReference>
<dbReference type="PROSITE" id="PS00216">
    <property type="entry name" value="SUGAR_TRANSPORT_1"/>
    <property type="match status" value="1"/>
</dbReference>
<proteinExistence type="predicted"/>
<dbReference type="InterPro" id="IPR036259">
    <property type="entry name" value="MFS_trans_sf"/>
</dbReference>
<keyword evidence="2" id="KW-0813">Transport</keyword>
<dbReference type="GO" id="GO:0022857">
    <property type="term" value="F:transmembrane transporter activity"/>
    <property type="evidence" value="ECO:0007669"/>
    <property type="project" value="InterPro"/>
</dbReference>
<dbReference type="Pfam" id="PF07690">
    <property type="entry name" value="MFS_1"/>
    <property type="match status" value="1"/>
</dbReference>
<dbReference type="KEGG" id="dni:HX89_11515"/>
<dbReference type="AlphaFoldDB" id="A0A075JHR9"/>
<feature type="transmembrane region" description="Helical" evidence="7">
    <location>
        <begin position="37"/>
        <end position="57"/>
    </location>
</feature>
<dbReference type="InterPro" id="IPR011701">
    <property type="entry name" value="MFS"/>
</dbReference>
<feature type="transmembrane region" description="Helical" evidence="7">
    <location>
        <begin position="302"/>
        <end position="325"/>
    </location>
</feature>
<dbReference type="eggNOG" id="COG0477">
    <property type="taxonomic scope" value="Bacteria"/>
</dbReference>
<comment type="subcellular location">
    <subcellularLocation>
        <location evidence="1">Cell membrane</location>
        <topology evidence="1">Multi-pass membrane protein</topology>
    </subcellularLocation>
</comment>
<dbReference type="HOGENOM" id="CLU_038683_1_0_11"/>
<keyword evidence="6 7" id="KW-0472">Membrane</keyword>
<name>A0A075JHR9_9MICO</name>
<reference evidence="9 10" key="1">
    <citation type="submission" date="2014-07" db="EMBL/GenBank/DDBJ databases">
        <title>Genome Sequencing of Dermacoccus nishinomiyaensis.</title>
        <authorList>
            <person name="Hong K.W."/>
            <person name="Chan K.G."/>
        </authorList>
    </citation>
    <scope>NUCLEOTIDE SEQUENCE [LARGE SCALE GENOMIC DNA]</scope>
    <source>
        <strain evidence="9 10">M25</strain>
    </source>
</reference>
<keyword evidence="4 7" id="KW-0812">Transmembrane</keyword>
<evidence type="ECO:0000256" key="5">
    <source>
        <dbReference type="ARBA" id="ARBA00022989"/>
    </source>
</evidence>